<dbReference type="PANTHER" id="PTHR11935:SF94">
    <property type="entry name" value="TENZING NORGAY, ISOFORM C"/>
    <property type="match status" value="1"/>
</dbReference>
<dbReference type="GO" id="GO:0019243">
    <property type="term" value="P:methylglyoxal catabolic process to D-lactate via S-lactoyl-glutathione"/>
    <property type="evidence" value="ECO:0007669"/>
    <property type="project" value="InterPro"/>
</dbReference>
<dbReference type="Pfam" id="PF16123">
    <property type="entry name" value="HAGH_C"/>
    <property type="match status" value="1"/>
</dbReference>
<dbReference type="PANTHER" id="PTHR11935">
    <property type="entry name" value="BETA LACTAMASE DOMAIN"/>
    <property type="match status" value="1"/>
</dbReference>
<dbReference type="InterPro" id="IPR035680">
    <property type="entry name" value="Clx_II_MBL"/>
</dbReference>
<evidence type="ECO:0000259" key="10">
    <source>
        <dbReference type="SMART" id="SM00849"/>
    </source>
</evidence>
<dbReference type="InterPro" id="IPR036866">
    <property type="entry name" value="RibonucZ/Hydroxyglut_hydro"/>
</dbReference>
<protein>
    <recommendedName>
        <fullName evidence="5">hydroxyacylglutathione hydrolase</fullName>
        <ecNumber evidence="5">3.1.2.6</ecNumber>
    </recommendedName>
    <alternativeName>
        <fullName evidence="9">Glyoxalase II</fullName>
    </alternativeName>
</protein>
<dbReference type="AlphaFoldDB" id="A0A4P9ZT72"/>
<keyword evidence="12" id="KW-1185">Reference proteome</keyword>
<evidence type="ECO:0000256" key="7">
    <source>
        <dbReference type="ARBA" id="ARBA00022801"/>
    </source>
</evidence>
<dbReference type="HAMAP" id="MF_01374">
    <property type="entry name" value="Glyoxalase_2"/>
    <property type="match status" value="1"/>
</dbReference>
<evidence type="ECO:0000313" key="12">
    <source>
        <dbReference type="Proteomes" id="UP000268162"/>
    </source>
</evidence>
<dbReference type="PIRSF" id="PIRSF005457">
    <property type="entry name" value="Glx"/>
    <property type="match status" value="1"/>
</dbReference>
<dbReference type="UniPathway" id="UPA00619">
    <property type="reaction ID" value="UER00676"/>
</dbReference>
<keyword evidence="8" id="KW-0862">Zinc</keyword>
<organism evidence="11 12">
    <name type="scientific">Dimargaris cristalligena</name>
    <dbReference type="NCBI Taxonomy" id="215637"/>
    <lineage>
        <taxon>Eukaryota</taxon>
        <taxon>Fungi</taxon>
        <taxon>Fungi incertae sedis</taxon>
        <taxon>Zoopagomycota</taxon>
        <taxon>Kickxellomycotina</taxon>
        <taxon>Dimargaritomycetes</taxon>
        <taxon>Dimargaritales</taxon>
        <taxon>Dimargaritaceae</taxon>
        <taxon>Dimargaris</taxon>
    </lineage>
</organism>
<evidence type="ECO:0000313" key="11">
    <source>
        <dbReference type="EMBL" id="RKP36703.1"/>
    </source>
</evidence>
<evidence type="ECO:0000256" key="8">
    <source>
        <dbReference type="ARBA" id="ARBA00022833"/>
    </source>
</evidence>
<dbReference type="OrthoDB" id="515692at2759"/>
<feature type="domain" description="Metallo-beta-lactamase" evidence="10">
    <location>
        <begin position="11"/>
        <end position="172"/>
    </location>
</feature>
<dbReference type="SUPFAM" id="SSF56281">
    <property type="entry name" value="Metallo-hydrolase/oxidoreductase"/>
    <property type="match status" value="1"/>
</dbReference>
<dbReference type="GO" id="GO:0004416">
    <property type="term" value="F:hydroxyacylglutathione hydrolase activity"/>
    <property type="evidence" value="ECO:0007669"/>
    <property type="project" value="UniProtKB-EC"/>
</dbReference>
<dbReference type="FunFam" id="3.60.15.10:FF:000019">
    <property type="entry name" value="Hydroxyacylglutathione hydrolase, mitochondrial"/>
    <property type="match status" value="1"/>
</dbReference>
<name>A0A4P9ZT72_9FUNG</name>
<keyword evidence="6" id="KW-0479">Metal-binding</keyword>
<reference evidence="12" key="1">
    <citation type="journal article" date="2018" name="Nat. Microbiol.">
        <title>Leveraging single-cell genomics to expand the fungal tree of life.</title>
        <authorList>
            <person name="Ahrendt S.R."/>
            <person name="Quandt C.A."/>
            <person name="Ciobanu D."/>
            <person name="Clum A."/>
            <person name="Salamov A."/>
            <person name="Andreopoulos B."/>
            <person name="Cheng J.F."/>
            <person name="Woyke T."/>
            <person name="Pelin A."/>
            <person name="Henrissat B."/>
            <person name="Reynolds N.K."/>
            <person name="Benny G.L."/>
            <person name="Smith M.E."/>
            <person name="James T.Y."/>
            <person name="Grigoriev I.V."/>
        </authorList>
    </citation>
    <scope>NUCLEOTIDE SEQUENCE [LARGE SCALE GENOMIC DNA]</scope>
    <source>
        <strain evidence="12">RSA 468</strain>
    </source>
</reference>
<sequence>MRVIPIPVLQDNYSYLIIDDVKHEAAIVDPVEPGKIMPLVVQSGCKLTSILTTHHHADHSGGNAQMVALKNGLVVYGADARIPELNYVVKNGEEFNIGTLTVRPLLTPGHTKGSVSYYITDPQQPQKAVFTGDTLFVGGCGKFFEGTGEDMYLSLIEIIGSLPPDTLVYCGHEYTHTNLKFAHTVDPQNGHLQQKWIQINQHPGITVPSVLGEELLYNPFMRVMDPVIQAATGQTEPTRVMQALRDLKDRYRPT</sequence>
<dbReference type="Pfam" id="PF00753">
    <property type="entry name" value="Lactamase_B"/>
    <property type="match status" value="1"/>
</dbReference>
<evidence type="ECO:0000256" key="6">
    <source>
        <dbReference type="ARBA" id="ARBA00022723"/>
    </source>
</evidence>
<dbReference type="NCBIfam" id="TIGR03413">
    <property type="entry name" value="GSH_gloB"/>
    <property type="match status" value="1"/>
</dbReference>
<proteinExistence type="inferred from homology"/>
<accession>A0A4P9ZT72</accession>
<comment type="pathway">
    <text evidence="3">Secondary metabolite metabolism; methylglyoxal degradation; (R)-lactate from methylglyoxal: step 2/2.</text>
</comment>
<comment type="cofactor">
    <cofactor evidence="2">
        <name>Zn(2+)</name>
        <dbReference type="ChEBI" id="CHEBI:29105"/>
    </cofactor>
</comment>
<evidence type="ECO:0000256" key="1">
    <source>
        <dbReference type="ARBA" id="ARBA00001623"/>
    </source>
</evidence>
<dbReference type="Gene3D" id="3.60.15.10">
    <property type="entry name" value="Ribonuclease Z/Hydroxyacylglutathione hydrolase-like"/>
    <property type="match status" value="1"/>
</dbReference>
<evidence type="ECO:0000256" key="4">
    <source>
        <dbReference type="ARBA" id="ARBA00006759"/>
    </source>
</evidence>
<evidence type="ECO:0000256" key="5">
    <source>
        <dbReference type="ARBA" id="ARBA00011917"/>
    </source>
</evidence>
<dbReference type="InterPro" id="IPR001279">
    <property type="entry name" value="Metallo-B-lactamas"/>
</dbReference>
<comment type="similarity">
    <text evidence="4">Belongs to the metallo-beta-lactamase superfamily. Glyoxalase II family.</text>
</comment>
<evidence type="ECO:0000256" key="9">
    <source>
        <dbReference type="ARBA" id="ARBA00031044"/>
    </source>
</evidence>
<dbReference type="EC" id="3.1.2.6" evidence="5"/>
<gene>
    <name evidence="11" type="ORF">BJ085DRAFT_18379</name>
</gene>
<dbReference type="SMART" id="SM00849">
    <property type="entry name" value="Lactamase_B"/>
    <property type="match status" value="1"/>
</dbReference>
<dbReference type="InterPro" id="IPR017782">
    <property type="entry name" value="Hydroxyacylglutathione_Hdrlase"/>
</dbReference>
<dbReference type="Proteomes" id="UP000268162">
    <property type="component" value="Unassembled WGS sequence"/>
</dbReference>
<evidence type="ECO:0000256" key="2">
    <source>
        <dbReference type="ARBA" id="ARBA00001947"/>
    </source>
</evidence>
<keyword evidence="7" id="KW-0378">Hydrolase</keyword>
<comment type="catalytic activity">
    <reaction evidence="1">
        <text>an S-(2-hydroxyacyl)glutathione + H2O = a 2-hydroxy carboxylate + glutathione + H(+)</text>
        <dbReference type="Rhea" id="RHEA:21864"/>
        <dbReference type="ChEBI" id="CHEBI:15377"/>
        <dbReference type="ChEBI" id="CHEBI:15378"/>
        <dbReference type="ChEBI" id="CHEBI:57925"/>
        <dbReference type="ChEBI" id="CHEBI:58896"/>
        <dbReference type="ChEBI" id="CHEBI:71261"/>
        <dbReference type="EC" id="3.1.2.6"/>
    </reaction>
</comment>
<dbReference type="CDD" id="cd07723">
    <property type="entry name" value="hydroxyacylglutathione_hydrolase_MBL-fold"/>
    <property type="match status" value="1"/>
</dbReference>
<dbReference type="EMBL" id="ML002609">
    <property type="protein sequence ID" value="RKP36703.1"/>
    <property type="molecule type" value="Genomic_DNA"/>
</dbReference>
<dbReference type="STRING" id="215637.A0A4P9ZT72"/>
<evidence type="ECO:0000256" key="3">
    <source>
        <dbReference type="ARBA" id="ARBA00004963"/>
    </source>
</evidence>
<dbReference type="InterPro" id="IPR032282">
    <property type="entry name" value="HAGH_C"/>
</dbReference>
<dbReference type="GO" id="GO:0046872">
    <property type="term" value="F:metal ion binding"/>
    <property type="evidence" value="ECO:0007669"/>
    <property type="project" value="UniProtKB-KW"/>
</dbReference>